<dbReference type="PANTHER" id="PTHR46333">
    <property type="entry name" value="CYTOKINESIS PROTEIN 3"/>
    <property type="match status" value="1"/>
</dbReference>
<dbReference type="PANTHER" id="PTHR46333:SF4">
    <property type="entry name" value="TRANSGLUTAMINASE-LIKE DOMAIN-CONTAINING PROTEIN"/>
    <property type="match status" value="1"/>
</dbReference>
<dbReference type="InParanoid" id="A0A3P8Z9W8"/>
<dbReference type="Proteomes" id="UP000265140">
    <property type="component" value="Chromosome 15"/>
</dbReference>
<dbReference type="Ensembl" id="ENSELUT00000043640.3">
    <property type="protein sequence ID" value="ENSELUP00000025614.2"/>
    <property type="gene ID" value="ENSELUG00000024264.3"/>
</dbReference>
<evidence type="ECO:0000313" key="4">
    <source>
        <dbReference type="Proteomes" id="UP000265140"/>
    </source>
</evidence>
<name>A0A3P8Z9W8_ESOLU</name>
<dbReference type="OrthoDB" id="6129702at2759"/>
<dbReference type="InterPro" id="IPR038765">
    <property type="entry name" value="Papain-like_cys_pep_sf"/>
</dbReference>
<gene>
    <name evidence="3" type="primary">KY</name>
</gene>
<feature type="compositionally biased region" description="Basic and acidic residues" evidence="1">
    <location>
        <begin position="114"/>
        <end position="123"/>
    </location>
</feature>
<feature type="compositionally biased region" description="Polar residues" evidence="1">
    <location>
        <begin position="1"/>
        <end position="19"/>
    </location>
</feature>
<dbReference type="SMART" id="SM00460">
    <property type="entry name" value="TGc"/>
    <property type="match status" value="1"/>
</dbReference>
<dbReference type="STRING" id="8010.ENSELUP00000025614"/>
<dbReference type="InterPro" id="IPR002931">
    <property type="entry name" value="Transglutaminase-like"/>
</dbReference>
<reference evidence="3" key="4">
    <citation type="submission" date="2025-09" db="UniProtKB">
        <authorList>
            <consortium name="Ensembl"/>
        </authorList>
    </citation>
    <scope>IDENTIFICATION</scope>
</reference>
<dbReference type="Bgee" id="ENSELUG00000024264">
    <property type="expression patterns" value="Expressed in muscle tissue and 7 other cell types or tissues"/>
</dbReference>
<sequence length="867" mass="95968">MSEVATQKFSLAFSCTSPLVQPVTPPCSHEEGQDPPPQPQNERPVLRMKNVITDRTWDQTQEKPEPTARGPLKPAGEHTNPPGVDKGPGAGLPRKAVFEKFSVKERSAVTMLSVKEEGEEQRPGTKRQLSSESANRTVAMVKKREVRREPDKPKPLLGQRETPRPGQAVFIKRKLRKDLFSSSEVFRRVDTDAIKAGKQLKEKCVFDIQTIAQRVTQGAKTELERLRAIWVWLCHNIDYDVTGYLGQSKKLCSPEEVIAAGRGLCSGYSSLCTEMCRSVGIECLEVPGHSKGIGHLRGRSLQGVKSDHLWNAVWLGRQWYLLDACWGAGRVDMDTKTFINRFDDFYFLTEPEDFIDSHFPDQEEWQLLATPITLEEFERRVFKTSAFYTLGLTLLQPKHWSVVTEDGEAVVSLGLSRSVAFTYEITRLGVPQPDHPGGAPDSSGLLTVSHRGMKLKLIPPARGSYDIKLFARPDKATTPFSWVCSFTLECQTPRASEEMPQNPFLSWGLQAGARGLGVVGTSLGNGSQVMEVDAGMLELVLQTSRSLMVLCDLVHPGLDSALSKRCLATQIETHRLTVHVLCPLRGFYRLSVFVRDYETPAVKFQNAGNFLLHCRERPVSLTNLFPPGLGSSCGPGTRAADAGLSKFSHTGALVSTTQGKVNITFHTPRDLDLHVTLSREETSPHATLSGQEPETRQDSQQSSAPSLARHVFLTYTDSKVTVSASLPDMGVYRLGLYGRTSPGGDFNPLCDYILRNSCEQRQPPFPTTYSAWTHNRGSVLFEPRAGLLGAESWVRFRVRVPGARRVVVVVGDTRTELKTNKSRVWEGEVFSGTGAGHTQIKLAAVTGESADMAVMMTYDLQGLDKEE</sequence>
<feature type="region of interest" description="Disordered" evidence="1">
    <location>
        <begin position="112"/>
        <end position="163"/>
    </location>
</feature>
<keyword evidence="4" id="KW-1185">Reference proteome</keyword>
<dbReference type="Pfam" id="PF01841">
    <property type="entry name" value="Transglut_core"/>
    <property type="match status" value="1"/>
</dbReference>
<dbReference type="RefSeq" id="XP_010877623.2">
    <property type="nucleotide sequence ID" value="XM_010879321.5"/>
</dbReference>
<reference evidence="3" key="2">
    <citation type="submission" date="2020-02" db="EMBL/GenBank/DDBJ databases">
        <title>Esox lucius (northern pike) genome, fEsoLuc1, primary haplotype.</title>
        <authorList>
            <person name="Myers G."/>
            <person name="Karagic N."/>
            <person name="Meyer A."/>
            <person name="Pippel M."/>
            <person name="Reichard M."/>
            <person name="Winkler S."/>
            <person name="Tracey A."/>
            <person name="Sims Y."/>
            <person name="Howe K."/>
            <person name="Rhie A."/>
            <person name="Formenti G."/>
            <person name="Durbin R."/>
            <person name="Fedrigo O."/>
            <person name="Jarvis E.D."/>
        </authorList>
    </citation>
    <scope>NUCLEOTIDE SEQUENCE [LARGE SCALE GENOMIC DNA]</scope>
</reference>
<dbReference type="AlphaFoldDB" id="A0A3P8Z9W8"/>
<evidence type="ECO:0000259" key="2">
    <source>
        <dbReference type="SMART" id="SM00460"/>
    </source>
</evidence>
<dbReference type="InterPro" id="IPR052557">
    <property type="entry name" value="CAP/Cytokinesis_protein"/>
</dbReference>
<feature type="compositionally biased region" description="Basic and acidic residues" evidence="1">
    <location>
        <begin position="55"/>
        <end position="66"/>
    </location>
</feature>
<evidence type="ECO:0000313" key="3">
    <source>
        <dbReference type="Ensembl" id="ENSELUP00000025614.2"/>
    </source>
</evidence>
<protein>
    <recommendedName>
        <fullName evidence="2">Transglutaminase-like domain-containing protein</fullName>
    </recommendedName>
</protein>
<feature type="compositionally biased region" description="Polar residues" evidence="1">
    <location>
        <begin position="684"/>
        <end position="704"/>
    </location>
</feature>
<dbReference type="GO" id="GO:0005737">
    <property type="term" value="C:cytoplasm"/>
    <property type="evidence" value="ECO:0007669"/>
    <property type="project" value="TreeGrafter"/>
</dbReference>
<feature type="compositionally biased region" description="Polar residues" evidence="1">
    <location>
        <begin position="127"/>
        <end position="136"/>
    </location>
</feature>
<dbReference type="SUPFAM" id="SSF54001">
    <property type="entry name" value="Cysteine proteinases"/>
    <property type="match status" value="1"/>
</dbReference>
<reference evidence="4" key="1">
    <citation type="journal article" date="2014" name="PLoS ONE">
        <title>The genome and linkage map of the northern pike (Esox lucius): conserved synteny revealed between the salmonid sister group and the Neoteleostei.</title>
        <authorList>
            <person name="Rondeau E.B."/>
            <person name="Minkley D.R."/>
            <person name="Leong J.S."/>
            <person name="Messmer A.M."/>
            <person name="Jantzen J.R."/>
            <person name="von Schalburg K.R."/>
            <person name="Lemon C."/>
            <person name="Bird N.H."/>
            <person name="Koop B.F."/>
        </authorList>
    </citation>
    <scope>NUCLEOTIDE SEQUENCE</scope>
</reference>
<dbReference type="Pfam" id="PF23265">
    <property type="entry name" value="Ig-like_KY"/>
    <property type="match status" value="3"/>
</dbReference>
<dbReference type="OMA" id="MTFDIKQ"/>
<proteinExistence type="predicted"/>
<accession>A0A3P8Z9W8</accession>
<dbReference type="InterPro" id="IPR056564">
    <property type="entry name" value="Ig-like_KY"/>
</dbReference>
<feature type="region of interest" description="Disordered" evidence="1">
    <location>
        <begin position="1"/>
        <end position="95"/>
    </location>
</feature>
<dbReference type="GeneID" id="105015866"/>
<feature type="domain" description="Transglutaminase-like" evidence="2">
    <location>
        <begin position="257"/>
        <end position="326"/>
    </location>
</feature>
<dbReference type="GeneTree" id="ENSGT00940000165596"/>
<evidence type="ECO:0000256" key="1">
    <source>
        <dbReference type="SAM" id="MobiDB-lite"/>
    </source>
</evidence>
<feature type="region of interest" description="Disordered" evidence="1">
    <location>
        <begin position="676"/>
        <end position="704"/>
    </location>
</feature>
<dbReference type="Gene3D" id="3.10.620.30">
    <property type="match status" value="1"/>
</dbReference>
<reference evidence="3" key="3">
    <citation type="submission" date="2025-08" db="UniProtKB">
        <authorList>
            <consortium name="Ensembl"/>
        </authorList>
    </citation>
    <scope>IDENTIFICATION</scope>
</reference>
<feature type="compositionally biased region" description="Basic and acidic residues" evidence="1">
    <location>
        <begin position="142"/>
        <end position="154"/>
    </location>
</feature>
<organism evidence="3 4">
    <name type="scientific">Esox lucius</name>
    <name type="common">Northern pike</name>
    <dbReference type="NCBI Taxonomy" id="8010"/>
    <lineage>
        <taxon>Eukaryota</taxon>
        <taxon>Metazoa</taxon>
        <taxon>Chordata</taxon>
        <taxon>Craniata</taxon>
        <taxon>Vertebrata</taxon>
        <taxon>Euteleostomi</taxon>
        <taxon>Actinopterygii</taxon>
        <taxon>Neopterygii</taxon>
        <taxon>Teleostei</taxon>
        <taxon>Protacanthopterygii</taxon>
        <taxon>Esociformes</taxon>
        <taxon>Esocidae</taxon>
        <taxon>Esox</taxon>
    </lineage>
</organism>